<keyword evidence="4" id="KW-1185">Reference proteome</keyword>
<evidence type="ECO:0000259" key="2">
    <source>
        <dbReference type="Pfam" id="PF09992"/>
    </source>
</evidence>
<proteinExistence type="predicted"/>
<sequence>MIATFVAAVVVCSGAGAATASAEDGPLYTSTTRVAPGVVFRTFQTNSAGGLVIGDLLEVDLHDPHVRVGLLHPPAIAQREPVSAMANAQQAVAGVNGDFFNISETHPGIVPTGSSVGPEIADGHDLKAAVPDGQRFGPALPPGTSTQDVLGVGRDHEARVTNLRLTGSIRTRHGRLPLRGLNQYALPVGGIGAFTADWGATSRARAVCGTDAVRSDPCSLDAAEVTVRRGVVTQMSDVIGAGPIPADTTVLVGREAGADTLRGLRPGDRVRVRYDLAGRGHLRFAVGGFPILRDGAPLTGLDAVTRAPRTGAGVSRNGRRLYLVVVDGRLANSAGMSVAELSAFLAQVGADDGMNMDGGGSSTFAVRGPGEPYVTVRNTPADGSERAVANGIGIFTRP</sequence>
<dbReference type="Proteomes" id="UP001501442">
    <property type="component" value="Unassembled WGS sequence"/>
</dbReference>
<dbReference type="PANTHER" id="PTHR40446">
    <property type="entry name" value="N-ACETYLGLUCOSAMINE-1-PHOSPHODIESTER ALPHA-N-ACETYLGLUCOSAMINIDASE"/>
    <property type="match status" value="1"/>
</dbReference>
<accession>A0ABP8UE73</accession>
<dbReference type="RefSeq" id="WP_345433173.1">
    <property type="nucleotide sequence ID" value="NZ_BAABHK010000006.1"/>
</dbReference>
<gene>
    <name evidence="3" type="ORF">GCM10023196_047680</name>
</gene>
<dbReference type="InterPro" id="IPR018711">
    <property type="entry name" value="NAGPA"/>
</dbReference>
<feature type="signal peptide" evidence="1">
    <location>
        <begin position="1"/>
        <end position="22"/>
    </location>
</feature>
<dbReference type="PANTHER" id="PTHR40446:SF2">
    <property type="entry name" value="N-ACETYLGLUCOSAMINE-1-PHOSPHODIESTER ALPHA-N-ACETYLGLUCOSAMINIDASE"/>
    <property type="match status" value="1"/>
</dbReference>
<keyword evidence="1" id="KW-0732">Signal</keyword>
<reference evidence="4" key="1">
    <citation type="journal article" date="2019" name="Int. J. Syst. Evol. Microbiol.">
        <title>The Global Catalogue of Microorganisms (GCM) 10K type strain sequencing project: providing services to taxonomists for standard genome sequencing and annotation.</title>
        <authorList>
            <consortium name="The Broad Institute Genomics Platform"/>
            <consortium name="The Broad Institute Genome Sequencing Center for Infectious Disease"/>
            <person name="Wu L."/>
            <person name="Ma J."/>
        </authorList>
    </citation>
    <scope>NUCLEOTIDE SEQUENCE [LARGE SCALE GENOMIC DNA]</scope>
    <source>
        <strain evidence="4">JCM 17939</strain>
    </source>
</reference>
<evidence type="ECO:0000313" key="3">
    <source>
        <dbReference type="EMBL" id="GAA4628978.1"/>
    </source>
</evidence>
<feature type="chain" id="PRO_5046889793" description="Phosphodiester glycosidase domain-containing protein" evidence="1">
    <location>
        <begin position="23"/>
        <end position="398"/>
    </location>
</feature>
<evidence type="ECO:0000256" key="1">
    <source>
        <dbReference type="SAM" id="SignalP"/>
    </source>
</evidence>
<organism evidence="3 4">
    <name type="scientific">Actinoallomurus vinaceus</name>
    <dbReference type="NCBI Taxonomy" id="1080074"/>
    <lineage>
        <taxon>Bacteria</taxon>
        <taxon>Bacillati</taxon>
        <taxon>Actinomycetota</taxon>
        <taxon>Actinomycetes</taxon>
        <taxon>Streptosporangiales</taxon>
        <taxon>Thermomonosporaceae</taxon>
        <taxon>Actinoallomurus</taxon>
    </lineage>
</organism>
<comment type="caution">
    <text evidence="3">The sequence shown here is derived from an EMBL/GenBank/DDBJ whole genome shotgun (WGS) entry which is preliminary data.</text>
</comment>
<feature type="domain" description="Phosphodiester glycosidase" evidence="2">
    <location>
        <begin position="223"/>
        <end position="395"/>
    </location>
</feature>
<dbReference type="Pfam" id="PF09992">
    <property type="entry name" value="NAGPA"/>
    <property type="match status" value="1"/>
</dbReference>
<name>A0ABP8UE73_9ACTN</name>
<dbReference type="EMBL" id="BAABHK010000006">
    <property type="protein sequence ID" value="GAA4628978.1"/>
    <property type="molecule type" value="Genomic_DNA"/>
</dbReference>
<evidence type="ECO:0000313" key="4">
    <source>
        <dbReference type="Proteomes" id="UP001501442"/>
    </source>
</evidence>
<protein>
    <recommendedName>
        <fullName evidence="2">Phosphodiester glycosidase domain-containing protein</fullName>
    </recommendedName>
</protein>